<reference evidence="2 3" key="1">
    <citation type="submission" date="2014-04" db="EMBL/GenBank/DDBJ databases">
        <authorList>
            <consortium name="DOE Joint Genome Institute"/>
            <person name="Kuo A."/>
            <person name="Zuccaro A."/>
            <person name="Kohler A."/>
            <person name="Nagy L.G."/>
            <person name="Floudas D."/>
            <person name="Copeland A."/>
            <person name="Barry K.W."/>
            <person name="Cichocki N."/>
            <person name="Veneault-Fourrey C."/>
            <person name="LaButti K."/>
            <person name="Lindquist E.A."/>
            <person name="Lipzen A."/>
            <person name="Lundell T."/>
            <person name="Morin E."/>
            <person name="Murat C."/>
            <person name="Sun H."/>
            <person name="Tunlid A."/>
            <person name="Henrissat B."/>
            <person name="Grigoriev I.V."/>
            <person name="Hibbett D.S."/>
            <person name="Martin F."/>
            <person name="Nordberg H.P."/>
            <person name="Cantor M.N."/>
            <person name="Hua S.X."/>
        </authorList>
    </citation>
    <scope>NUCLEOTIDE SEQUENCE [LARGE SCALE GENOMIC DNA]</scope>
    <source>
        <strain evidence="2 3">MAFF 305830</strain>
    </source>
</reference>
<dbReference type="AlphaFoldDB" id="A0A0C3A7Z6"/>
<dbReference type="Proteomes" id="UP000054097">
    <property type="component" value="Unassembled WGS sequence"/>
</dbReference>
<keyword evidence="1" id="KW-1133">Transmembrane helix</keyword>
<keyword evidence="3" id="KW-1185">Reference proteome</keyword>
<reference evidence="3" key="2">
    <citation type="submission" date="2015-01" db="EMBL/GenBank/DDBJ databases">
        <title>Evolutionary Origins and Diversification of the Mycorrhizal Mutualists.</title>
        <authorList>
            <consortium name="DOE Joint Genome Institute"/>
            <consortium name="Mycorrhizal Genomics Consortium"/>
            <person name="Kohler A."/>
            <person name="Kuo A."/>
            <person name="Nagy L.G."/>
            <person name="Floudas D."/>
            <person name="Copeland A."/>
            <person name="Barry K.W."/>
            <person name="Cichocki N."/>
            <person name="Veneault-Fourrey C."/>
            <person name="LaButti K."/>
            <person name="Lindquist E.A."/>
            <person name="Lipzen A."/>
            <person name="Lundell T."/>
            <person name="Morin E."/>
            <person name="Murat C."/>
            <person name="Riley R."/>
            <person name="Ohm R."/>
            <person name="Sun H."/>
            <person name="Tunlid A."/>
            <person name="Henrissat B."/>
            <person name="Grigoriev I.V."/>
            <person name="Hibbett D.S."/>
            <person name="Martin F."/>
        </authorList>
    </citation>
    <scope>NUCLEOTIDE SEQUENCE [LARGE SCALE GENOMIC DNA]</scope>
    <source>
        <strain evidence="3">MAFF 305830</strain>
    </source>
</reference>
<organism evidence="2 3">
    <name type="scientific">Serendipita vermifera MAFF 305830</name>
    <dbReference type="NCBI Taxonomy" id="933852"/>
    <lineage>
        <taxon>Eukaryota</taxon>
        <taxon>Fungi</taxon>
        <taxon>Dikarya</taxon>
        <taxon>Basidiomycota</taxon>
        <taxon>Agaricomycotina</taxon>
        <taxon>Agaricomycetes</taxon>
        <taxon>Sebacinales</taxon>
        <taxon>Serendipitaceae</taxon>
        <taxon>Serendipita</taxon>
    </lineage>
</organism>
<proteinExistence type="predicted"/>
<gene>
    <name evidence="2" type="ORF">M408DRAFT_123914</name>
</gene>
<dbReference type="EMBL" id="KN824410">
    <property type="protein sequence ID" value="KIM20745.1"/>
    <property type="molecule type" value="Genomic_DNA"/>
</dbReference>
<keyword evidence="1" id="KW-0812">Transmembrane</keyword>
<keyword evidence="1" id="KW-0472">Membrane</keyword>
<accession>A0A0C3A7Z6</accession>
<evidence type="ECO:0000256" key="1">
    <source>
        <dbReference type="SAM" id="Phobius"/>
    </source>
</evidence>
<dbReference type="HOGENOM" id="CLU_1644744_0_0_1"/>
<sequence>MGPCLSSLSGLGSAFRHLQTSNFSHSNQDLCVKSSMRHCSKYKSHIQTVTTLWLFRNPRNAFFPSNLCLGLYIPSYRLPPISKPDTFPPNSTHLVLLQFCPHPTRLVIGRNGSILLGPGYYQGHIFFHRSSLFLRVLGLLPICSYLFFFVPLSNCNIVSYK</sequence>
<evidence type="ECO:0000313" key="3">
    <source>
        <dbReference type="Proteomes" id="UP000054097"/>
    </source>
</evidence>
<name>A0A0C3A7Z6_SERVB</name>
<feature type="transmembrane region" description="Helical" evidence="1">
    <location>
        <begin position="132"/>
        <end position="152"/>
    </location>
</feature>
<evidence type="ECO:0000313" key="2">
    <source>
        <dbReference type="EMBL" id="KIM20745.1"/>
    </source>
</evidence>
<protein>
    <submittedName>
        <fullName evidence="2">Uncharacterized protein</fullName>
    </submittedName>
</protein>